<protein>
    <recommendedName>
        <fullName evidence="2">BTB domain-containing protein</fullName>
    </recommendedName>
</protein>
<feature type="domain" description="BTB" evidence="2">
    <location>
        <begin position="25"/>
        <end position="119"/>
    </location>
</feature>
<comment type="caution">
    <text evidence="3">The sequence shown here is derived from an EMBL/GenBank/DDBJ whole genome shotgun (WGS) entry which is preliminary data.</text>
</comment>
<evidence type="ECO:0000313" key="3">
    <source>
        <dbReference type="EMBL" id="ORY39151.1"/>
    </source>
</evidence>
<proteinExistence type="predicted"/>
<dbReference type="STRING" id="329046.A0A1Y2BWL7"/>
<dbReference type="SMART" id="SM00225">
    <property type="entry name" value="BTB"/>
    <property type="match status" value="1"/>
</dbReference>
<dbReference type="Proteomes" id="UP000193642">
    <property type="component" value="Unassembled WGS sequence"/>
</dbReference>
<dbReference type="InterPro" id="IPR011333">
    <property type="entry name" value="SKP1/BTB/POZ_sf"/>
</dbReference>
<sequence>MTVPDKYLEGVVSVFKRMHSTGLFSDVSIIAFGHMFKLHRIVLVTNSTLAGTGKSQLDLWFDDANINLDSFKIVIARMYGDFEGTQVHSANVLSLLATGCFFDDQPLCQLCVDFIDSSLTPATLNRYTAFAERHCYGFYSDSIMDSCLIHLCKNASNICYFDCFVALSEEWLMQRFDLVQSIIKARNNSFHFEPSGNELESDRVTSMKHQRECSSTSSLMTLVDETEISTLKIGKLTVYEPETISLEDTCEICSHKEEREAFARFALSRSIIFSSLSFSELKQIKQTDDSTSPVRAIYRGLWQQQELRSKIENSSVDTIDLRISYKVSSACELADEDEVFDEPTDSGSEDDEEMPSEDTETMDGSKSIVALVKNPTRWNKMTCPPFRFGYEFQEDQLNNIDRYMSSKEYSSKHFYGGSMWHLYIQKLDSTEGPALGIYMQRMPVDTQHELKDVAHYVDNRIQAKVWFQIVCYFGKTCCVLESKPDLFRSTQSWGWRSTKMYKDVFGERDDSVAEAGIGARELKCLVILGQT</sequence>
<dbReference type="PANTHER" id="PTHR47369:SF1">
    <property type="entry name" value="BTB_POZ DOMAIN-CONTAINING PROTEIN"/>
    <property type="match status" value="1"/>
</dbReference>
<dbReference type="Pfam" id="PF00651">
    <property type="entry name" value="BTB"/>
    <property type="match status" value="1"/>
</dbReference>
<accession>A0A1Y2BWL7</accession>
<gene>
    <name evidence="3" type="ORF">BCR33DRAFT_720388</name>
</gene>
<dbReference type="AlphaFoldDB" id="A0A1Y2BWL7"/>
<dbReference type="Gene3D" id="3.30.710.10">
    <property type="entry name" value="Potassium Channel Kv1.1, Chain A"/>
    <property type="match status" value="1"/>
</dbReference>
<dbReference type="SUPFAM" id="SSF54695">
    <property type="entry name" value="POZ domain"/>
    <property type="match status" value="1"/>
</dbReference>
<feature type="compositionally biased region" description="Acidic residues" evidence="1">
    <location>
        <begin position="336"/>
        <end position="361"/>
    </location>
</feature>
<evidence type="ECO:0000256" key="1">
    <source>
        <dbReference type="SAM" id="MobiDB-lite"/>
    </source>
</evidence>
<dbReference type="OrthoDB" id="6359943at2759"/>
<organism evidence="3 4">
    <name type="scientific">Rhizoclosmatium globosum</name>
    <dbReference type="NCBI Taxonomy" id="329046"/>
    <lineage>
        <taxon>Eukaryota</taxon>
        <taxon>Fungi</taxon>
        <taxon>Fungi incertae sedis</taxon>
        <taxon>Chytridiomycota</taxon>
        <taxon>Chytridiomycota incertae sedis</taxon>
        <taxon>Chytridiomycetes</taxon>
        <taxon>Chytridiales</taxon>
        <taxon>Chytriomycetaceae</taxon>
        <taxon>Rhizoclosmatium</taxon>
    </lineage>
</organism>
<evidence type="ECO:0000259" key="2">
    <source>
        <dbReference type="SMART" id="SM00225"/>
    </source>
</evidence>
<dbReference type="EMBL" id="MCGO01000041">
    <property type="protein sequence ID" value="ORY39151.1"/>
    <property type="molecule type" value="Genomic_DNA"/>
</dbReference>
<dbReference type="PANTHER" id="PTHR47369">
    <property type="entry name" value="BTB/POZ DOMAIN-CONTAINING PROTEIN"/>
    <property type="match status" value="1"/>
</dbReference>
<keyword evidence="4" id="KW-1185">Reference proteome</keyword>
<feature type="region of interest" description="Disordered" evidence="1">
    <location>
        <begin position="336"/>
        <end position="364"/>
    </location>
</feature>
<evidence type="ECO:0000313" key="4">
    <source>
        <dbReference type="Proteomes" id="UP000193642"/>
    </source>
</evidence>
<dbReference type="InterPro" id="IPR000210">
    <property type="entry name" value="BTB/POZ_dom"/>
</dbReference>
<name>A0A1Y2BWL7_9FUNG</name>
<reference evidence="3 4" key="1">
    <citation type="submission" date="2016-07" db="EMBL/GenBank/DDBJ databases">
        <title>Pervasive Adenine N6-methylation of Active Genes in Fungi.</title>
        <authorList>
            <consortium name="DOE Joint Genome Institute"/>
            <person name="Mondo S.J."/>
            <person name="Dannebaum R.O."/>
            <person name="Kuo R.C."/>
            <person name="Labutti K."/>
            <person name="Haridas S."/>
            <person name="Kuo A."/>
            <person name="Salamov A."/>
            <person name="Ahrendt S.R."/>
            <person name="Lipzen A."/>
            <person name="Sullivan W."/>
            <person name="Andreopoulos W.B."/>
            <person name="Clum A."/>
            <person name="Lindquist E."/>
            <person name="Daum C."/>
            <person name="Ramamoorthy G.K."/>
            <person name="Gryganskyi A."/>
            <person name="Culley D."/>
            <person name="Magnuson J.K."/>
            <person name="James T.Y."/>
            <person name="O'Malley M.A."/>
            <person name="Stajich J.E."/>
            <person name="Spatafora J.W."/>
            <person name="Visel A."/>
            <person name="Grigoriev I.V."/>
        </authorList>
    </citation>
    <scope>NUCLEOTIDE SEQUENCE [LARGE SCALE GENOMIC DNA]</scope>
    <source>
        <strain evidence="3 4">JEL800</strain>
    </source>
</reference>